<evidence type="ECO:0000313" key="4">
    <source>
        <dbReference type="EMBL" id="GAA0360079.1"/>
    </source>
</evidence>
<evidence type="ECO:0000313" key="5">
    <source>
        <dbReference type="Proteomes" id="UP001501822"/>
    </source>
</evidence>
<feature type="domain" description="FAD dependent oxidoreductase" evidence="3">
    <location>
        <begin position="7"/>
        <end position="360"/>
    </location>
</feature>
<evidence type="ECO:0000256" key="2">
    <source>
        <dbReference type="SAM" id="MobiDB-lite"/>
    </source>
</evidence>
<dbReference type="Pfam" id="PF01266">
    <property type="entry name" value="DAO"/>
    <property type="match status" value="1"/>
</dbReference>
<dbReference type="Gene3D" id="3.50.50.60">
    <property type="entry name" value="FAD/NAD(P)-binding domain"/>
    <property type="match status" value="1"/>
</dbReference>
<dbReference type="Gene3D" id="3.30.9.10">
    <property type="entry name" value="D-Amino Acid Oxidase, subunit A, domain 2"/>
    <property type="match status" value="1"/>
</dbReference>
<feature type="region of interest" description="Disordered" evidence="2">
    <location>
        <begin position="386"/>
        <end position="421"/>
    </location>
</feature>
<reference evidence="5" key="1">
    <citation type="journal article" date="2019" name="Int. J. Syst. Evol. Microbiol.">
        <title>The Global Catalogue of Microorganisms (GCM) 10K type strain sequencing project: providing services to taxonomists for standard genome sequencing and annotation.</title>
        <authorList>
            <consortium name="The Broad Institute Genomics Platform"/>
            <consortium name="The Broad Institute Genome Sequencing Center for Infectious Disease"/>
            <person name="Wu L."/>
            <person name="Ma J."/>
        </authorList>
    </citation>
    <scope>NUCLEOTIDE SEQUENCE [LARGE SCALE GENOMIC DNA]</scope>
    <source>
        <strain evidence="5">JCM 3146</strain>
    </source>
</reference>
<dbReference type="SUPFAM" id="SSF51905">
    <property type="entry name" value="FAD/NAD(P)-binding domain"/>
    <property type="match status" value="1"/>
</dbReference>
<evidence type="ECO:0000256" key="1">
    <source>
        <dbReference type="ARBA" id="ARBA00023002"/>
    </source>
</evidence>
<sequence length="421" mass="44463">MALGHKAIIVGGGIIGCAIAERIRHRFSGVTLVESQSSLGQGASSAAIGGITPQSGDFCLGPVGALAQRSRELYPSWLARIRVESGVDVHVLGTGQLQVATDPGELRRLHGSMLPALTARGVDVVALDAAQVRRAEPALTGDVLGGLLLPDELALEPALLIDGLRAMLRRDPRVDLLLPAEVTEVWSDEHTAGVELRDGRRVFGDVVVVAAGHLSDRLLGFPPNCLFPVKGQAVEFAAPAAGGLRHQCYALIPVRGQEQGAYVVPRADGRVVAGVTYEKGLADTRPTRNGREAILYGVTTLVPQAADWRVVRHWAGIRPGSADGAPVIGYVDPHHRLVAATAHHGLGITLAPVTADLVSALVEDGPIDVQRSFELSLCDPRRFIRVPDSDRPGTARPSPTGRRNGQFFPSADRFPAQGGCA</sequence>
<dbReference type="SUPFAM" id="SSF54373">
    <property type="entry name" value="FAD-linked reductases, C-terminal domain"/>
    <property type="match status" value="1"/>
</dbReference>
<protein>
    <submittedName>
        <fullName evidence="4">Glycine oxidase ThiO</fullName>
    </submittedName>
</protein>
<proteinExistence type="predicted"/>
<dbReference type="InterPro" id="IPR036188">
    <property type="entry name" value="FAD/NAD-bd_sf"/>
</dbReference>
<dbReference type="PANTHER" id="PTHR13847:SF289">
    <property type="entry name" value="GLYCINE OXIDASE"/>
    <property type="match status" value="1"/>
</dbReference>
<name>A0ABP3H1R4_9ACTN</name>
<keyword evidence="1" id="KW-0560">Oxidoreductase</keyword>
<comment type="caution">
    <text evidence="4">The sequence shown here is derived from an EMBL/GenBank/DDBJ whole genome shotgun (WGS) entry which is preliminary data.</text>
</comment>
<keyword evidence="5" id="KW-1185">Reference proteome</keyword>
<dbReference type="PANTHER" id="PTHR13847">
    <property type="entry name" value="SARCOSINE DEHYDROGENASE-RELATED"/>
    <property type="match status" value="1"/>
</dbReference>
<dbReference type="PROSITE" id="PS51257">
    <property type="entry name" value="PROKAR_LIPOPROTEIN"/>
    <property type="match status" value="1"/>
</dbReference>
<dbReference type="InterPro" id="IPR006076">
    <property type="entry name" value="FAD-dep_OxRdtase"/>
</dbReference>
<organism evidence="4 5">
    <name type="scientific">Actinoallomurus spadix</name>
    <dbReference type="NCBI Taxonomy" id="79912"/>
    <lineage>
        <taxon>Bacteria</taxon>
        <taxon>Bacillati</taxon>
        <taxon>Actinomycetota</taxon>
        <taxon>Actinomycetes</taxon>
        <taxon>Streptosporangiales</taxon>
        <taxon>Thermomonosporaceae</taxon>
        <taxon>Actinoallomurus</taxon>
    </lineage>
</organism>
<gene>
    <name evidence="4" type="primary">thiO_2</name>
    <name evidence="4" type="ORF">GCM10010151_57380</name>
</gene>
<evidence type="ECO:0000259" key="3">
    <source>
        <dbReference type="Pfam" id="PF01266"/>
    </source>
</evidence>
<dbReference type="EMBL" id="BAAABM010000053">
    <property type="protein sequence ID" value="GAA0360079.1"/>
    <property type="molecule type" value="Genomic_DNA"/>
</dbReference>
<accession>A0ABP3H1R4</accession>
<dbReference type="Proteomes" id="UP001501822">
    <property type="component" value="Unassembled WGS sequence"/>
</dbReference>